<dbReference type="InterPro" id="IPR001387">
    <property type="entry name" value="Cro/C1-type_HTH"/>
</dbReference>
<evidence type="ECO:0000313" key="5">
    <source>
        <dbReference type="Proteomes" id="UP000234473"/>
    </source>
</evidence>
<name>A0A2N5AB27_KLEVA</name>
<dbReference type="InterPro" id="IPR010982">
    <property type="entry name" value="Lambda_DNA-bd_dom_sf"/>
</dbReference>
<organism evidence="3 5">
    <name type="scientific">Klebsiella variicola</name>
    <dbReference type="NCBI Taxonomy" id="244366"/>
    <lineage>
        <taxon>Bacteria</taxon>
        <taxon>Pseudomonadati</taxon>
        <taxon>Pseudomonadota</taxon>
        <taxon>Gammaproteobacteria</taxon>
        <taxon>Enterobacterales</taxon>
        <taxon>Enterobacteriaceae</taxon>
        <taxon>Klebsiella/Raoultella group</taxon>
        <taxon>Klebsiella</taxon>
        <taxon>Klebsiella pneumoniae complex</taxon>
    </lineage>
</organism>
<proteinExistence type="predicted"/>
<dbReference type="CDD" id="cd00093">
    <property type="entry name" value="HTH_XRE"/>
    <property type="match status" value="1"/>
</dbReference>
<gene>
    <name evidence="3" type="ORF">CWM98_23560</name>
    <name evidence="2" type="ORF">CWN47_35975</name>
</gene>
<dbReference type="KEGG" id="kvd:KR75_14520"/>
<reference evidence="4 5" key="1">
    <citation type="submission" date="2017-11" db="EMBL/GenBank/DDBJ databases">
        <authorList>
            <person name="Han C.G."/>
        </authorList>
    </citation>
    <scope>NUCLEOTIDE SEQUENCE [LARGE SCALE GENOMIC DNA]</scope>
    <source>
        <strain evidence="3 5">A5</strain>
        <strain evidence="2 4">A8</strain>
    </source>
</reference>
<dbReference type="Proteomes" id="UP000234412">
    <property type="component" value="Unassembled WGS sequence"/>
</dbReference>
<dbReference type="Pfam" id="PF01381">
    <property type="entry name" value="HTH_3"/>
    <property type="match status" value="1"/>
</dbReference>
<feature type="domain" description="HTH cro/C1-type" evidence="1">
    <location>
        <begin position="63"/>
        <end position="116"/>
    </location>
</feature>
<dbReference type="EMBL" id="PIDP01002361">
    <property type="protein sequence ID" value="PLM81231.1"/>
    <property type="molecule type" value="Genomic_DNA"/>
</dbReference>
<reference evidence="4 5" key="2">
    <citation type="submission" date="2018-01" db="EMBL/GenBank/DDBJ databases">
        <title>Genomic study of Klebsiella pneumoniae.</title>
        <authorList>
            <person name="Yang Y."/>
            <person name="Bicalho R."/>
        </authorList>
    </citation>
    <scope>NUCLEOTIDE SEQUENCE [LARGE SCALE GENOMIC DNA]</scope>
    <source>
        <strain evidence="3 5">A5</strain>
        <strain evidence="2 4">A8</strain>
    </source>
</reference>
<dbReference type="PANTHER" id="PTHR40455:SF1">
    <property type="entry name" value="ANTITOXIN HIGA"/>
    <property type="match status" value="1"/>
</dbReference>
<dbReference type="Proteomes" id="UP000234473">
    <property type="component" value="Unassembled WGS sequence"/>
</dbReference>
<dbReference type="SUPFAM" id="SSF47413">
    <property type="entry name" value="lambda repressor-like DNA-binding domains"/>
    <property type="match status" value="1"/>
</dbReference>
<dbReference type="KEGG" id="kpk:A593_17085"/>
<dbReference type="GO" id="GO:0006355">
    <property type="term" value="P:regulation of DNA-templated transcription"/>
    <property type="evidence" value="ECO:0007669"/>
    <property type="project" value="InterPro"/>
</dbReference>
<dbReference type="Gene3D" id="1.10.260.40">
    <property type="entry name" value="lambda repressor-like DNA-binding domains"/>
    <property type="match status" value="1"/>
</dbReference>
<evidence type="ECO:0000313" key="3">
    <source>
        <dbReference type="EMBL" id="PLP41694.1"/>
    </source>
</evidence>
<dbReference type="AlphaFoldDB" id="A0A2N5AB27"/>
<comment type="caution">
    <text evidence="3">The sequence shown here is derived from an EMBL/GenBank/DDBJ whole genome shotgun (WGS) entry which is preliminary data.</text>
</comment>
<dbReference type="PANTHER" id="PTHR40455">
    <property type="entry name" value="ANTITOXIN HIGA"/>
    <property type="match status" value="1"/>
</dbReference>
<evidence type="ECO:0000313" key="2">
    <source>
        <dbReference type="EMBL" id="PLM81231.1"/>
    </source>
</evidence>
<sequence>MKIKPIRTEQDYEAALSAVEPFFDNEPALDTPEGDFFEVMCLLIAEYEKKHYPIEPPTPIEAIKFRMEQQGLTVKDLEPAIGKSNRVYEILNGTRNLTLPMIRRLHAQFGIPLESLIGA</sequence>
<dbReference type="SMART" id="SM00530">
    <property type="entry name" value="HTH_XRE"/>
    <property type="match status" value="1"/>
</dbReference>
<protein>
    <submittedName>
        <fullName evidence="3">Transcriptional regulator</fullName>
    </submittedName>
</protein>
<dbReference type="GO" id="GO:0001046">
    <property type="term" value="F:core promoter sequence-specific DNA binding"/>
    <property type="evidence" value="ECO:0007669"/>
    <property type="project" value="TreeGrafter"/>
</dbReference>
<evidence type="ECO:0000313" key="4">
    <source>
        <dbReference type="Proteomes" id="UP000234412"/>
    </source>
</evidence>
<dbReference type="InterPro" id="IPR039060">
    <property type="entry name" value="Antitox_HigA"/>
</dbReference>
<evidence type="ECO:0000259" key="1">
    <source>
        <dbReference type="PROSITE" id="PS50943"/>
    </source>
</evidence>
<dbReference type="EMBL" id="PICB01001486">
    <property type="protein sequence ID" value="PLP41694.1"/>
    <property type="molecule type" value="Genomic_DNA"/>
</dbReference>
<accession>A0A2N5AB27</accession>
<dbReference type="OMA" id="TLKMIWK"/>
<dbReference type="PROSITE" id="PS50943">
    <property type="entry name" value="HTH_CROC1"/>
    <property type="match status" value="1"/>
</dbReference>